<organism evidence="2 3">
    <name type="scientific">Melghirimyces thermohalophilus</name>
    <dbReference type="NCBI Taxonomy" id="1236220"/>
    <lineage>
        <taxon>Bacteria</taxon>
        <taxon>Bacillati</taxon>
        <taxon>Bacillota</taxon>
        <taxon>Bacilli</taxon>
        <taxon>Bacillales</taxon>
        <taxon>Thermoactinomycetaceae</taxon>
        <taxon>Melghirimyces</taxon>
    </lineage>
</organism>
<evidence type="ECO:0000313" key="2">
    <source>
        <dbReference type="EMBL" id="SDC02006.1"/>
    </source>
</evidence>
<accession>A0A1G6I8C4</accession>
<reference evidence="2 3" key="1">
    <citation type="submission" date="2016-10" db="EMBL/GenBank/DDBJ databases">
        <authorList>
            <person name="de Groot N.N."/>
        </authorList>
    </citation>
    <scope>NUCLEOTIDE SEQUENCE [LARGE SCALE GENOMIC DNA]</scope>
    <source>
        <strain evidence="2 3">DSM 45514</strain>
    </source>
</reference>
<sequence>MHVAVIGANGKIGRQVVQLLGKSDHQVRAVIRDEQQRPDMVKLGADEVVLGDLERSIDDAVTGCNAIVFTAGSGGHTGADKTLLIDLDGAFKTIDAGVAQGVNRFIMVSSMMADRPEQGPDKIRHYLVAKGRADERLRNSGLNYTIIRPGRLTDEAGKGTVLISSNQDTFGDIPRADVAATIVASLEAAQSFRRSFDLLTGTTPITEALKSL</sequence>
<dbReference type="STRING" id="1236220.SAMN04488112_10278"/>
<evidence type="ECO:0000313" key="3">
    <source>
        <dbReference type="Proteomes" id="UP000199387"/>
    </source>
</evidence>
<dbReference type="OrthoDB" id="9803892at2"/>
<dbReference type="RefSeq" id="WP_091565986.1">
    <property type="nucleotide sequence ID" value="NZ_FMZA01000002.1"/>
</dbReference>
<keyword evidence="3" id="KW-1185">Reference proteome</keyword>
<dbReference type="InterPro" id="IPR036291">
    <property type="entry name" value="NAD(P)-bd_dom_sf"/>
</dbReference>
<gene>
    <name evidence="2" type="ORF">SAMN04488112_10278</name>
</gene>
<dbReference type="AlphaFoldDB" id="A0A1G6I8C4"/>
<dbReference type="InterPro" id="IPR016040">
    <property type="entry name" value="NAD(P)-bd_dom"/>
</dbReference>
<dbReference type="Proteomes" id="UP000199387">
    <property type="component" value="Unassembled WGS sequence"/>
</dbReference>
<dbReference type="CDD" id="cd05243">
    <property type="entry name" value="SDR_a5"/>
    <property type="match status" value="1"/>
</dbReference>
<dbReference type="Gene3D" id="3.40.50.720">
    <property type="entry name" value="NAD(P)-binding Rossmann-like Domain"/>
    <property type="match status" value="1"/>
</dbReference>
<dbReference type="EMBL" id="FMZA01000002">
    <property type="protein sequence ID" value="SDC02006.1"/>
    <property type="molecule type" value="Genomic_DNA"/>
</dbReference>
<protein>
    <submittedName>
        <fullName evidence="2">NAD(P)H-binding</fullName>
    </submittedName>
</protein>
<feature type="domain" description="NAD(P)-binding" evidence="1">
    <location>
        <begin position="7"/>
        <end position="187"/>
    </location>
</feature>
<dbReference type="SUPFAM" id="SSF51735">
    <property type="entry name" value="NAD(P)-binding Rossmann-fold domains"/>
    <property type="match status" value="1"/>
</dbReference>
<evidence type="ECO:0000259" key="1">
    <source>
        <dbReference type="Pfam" id="PF13460"/>
    </source>
</evidence>
<dbReference type="Pfam" id="PF13460">
    <property type="entry name" value="NAD_binding_10"/>
    <property type="match status" value="1"/>
</dbReference>
<dbReference type="PANTHER" id="PTHR15020:SF50">
    <property type="entry name" value="UPF0659 PROTEIN YMR090W"/>
    <property type="match status" value="1"/>
</dbReference>
<proteinExistence type="predicted"/>
<name>A0A1G6I8C4_9BACL</name>
<dbReference type="PANTHER" id="PTHR15020">
    <property type="entry name" value="FLAVIN REDUCTASE-RELATED"/>
    <property type="match status" value="1"/>
</dbReference>